<sequence length="281" mass="32253">MRLLHTLTHRLEDKPPGSVRYAILSHTWRDRELLFADVAHADAAQGWKSEECARKVLQACALAKSEGYDFIWVDNCCIDKSSSAELSEAINSMYQWYGMASVCYAFLADAESSTDLQACRYFTRGWTLQEMIAPSQLKFYNREWRCLGSRGDMSQQLSEITQIPLELLVDRETHLQSRYSMHILQTTSVATRMSWASKRNTARPEDIAYCLMGIFGVNMPLLYGEGGQRAFRRLQQEIMKRCGDQSILIHESRSLLANSKAWHWQFSTAQTRREITLAGQD</sequence>
<keyword evidence="4" id="KW-1185">Reference proteome</keyword>
<evidence type="ECO:0000259" key="1">
    <source>
        <dbReference type="Pfam" id="PF06985"/>
    </source>
</evidence>
<dbReference type="InterPro" id="IPR010730">
    <property type="entry name" value="HET"/>
</dbReference>
<dbReference type="InterPro" id="IPR058525">
    <property type="entry name" value="DUF8212"/>
</dbReference>
<dbReference type="AlphaFoldDB" id="A0A136J437"/>
<gene>
    <name evidence="3" type="ORF">Micbo1qcDRAFT_223971</name>
</gene>
<dbReference type="Pfam" id="PF06985">
    <property type="entry name" value="HET"/>
    <property type="match status" value="1"/>
</dbReference>
<evidence type="ECO:0000313" key="3">
    <source>
        <dbReference type="EMBL" id="KXJ91873.1"/>
    </source>
</evidence>
<dbReference type="InParanoid" id="A0A136J437"/>
<feature type="domain" description="Heterokaryon incompatibility" evidence="1">
    <location>
        <begin position="21"/>
        <end position="116"/>
    </location>
</feature>
<organism evidence="3 4">
    <name type="scientific">Microdochium bolleyi</name>
    <dbReference type="NCBI Taxonomy" id="196109"/>
    <lineage>
        <taxon>Eukaryota</taxon>
        <taxon>Fungi</taxon>
        <taxon>Dikarya</taxon>
        <taxon>Ascomycota</taxon>
        <taxon>Pezizomycotina</taxon>
        <taxon>Sordariomycetes</taxon>
        <taxon>Xylariomycetidae</taxon>
        <taxon>Xylariales</taxon>
        <taxon>Microdochiaceae</taxon>
        <taxon>Microdochium</taxon>
    </lineage>
</organism>
<dbReference type="PANTHER" id="PTHR10622:SF10">
    <property type="entry name" value="HET DOMAIN-CONTAINING PROTEIN"/>
    <property type="match status" value="1"/>
</dbReference>
<reference evidence="4" key="1">
    <citation type="submission" date="2016-02" db="EMBL/GenBank/DDBJ databases">
        <title>Draft genome sequence of Microdochium bolleyi, a fungal endophyte of beachgrass.</title>
        <authorList>
            <consortium name="DOE Joint Genome Institute"/>
            <person name="David A.S."/>
            <person name="May G."/>
            <person name="Haridas S."/>
            <person name="Lim J."/>
            <person name="Wang M."/>
            <person name="Labutti K."/>
            <person name="Lipzen A."/>
            <person name="Barry K."/>
            <person name="Grigoriev I.V."/>
        </authorList>
    </citation>
    <scope>NUCLEOTIDE SEQUENCE [LARGE SCALE GENOMIC DNA]</scope>
    <source>
        <strain evidence="4">J235TASD1</strain>
    </source>
</reference>
<accession>A0A136J437</accession>
<dbReference type="OrthoDB" id="194358at2759"/>
<dbReference type="STRING" id="196109.A0A136J437"/>
<proteinExistence type="predicted"/>
<evidence type="ECO:0000313" key="4">
    <source>
        <dbReference type="Proteomes" id="UP000070501"/>
    </source>
</evidence>
<dbReference type="Proteomes" id="UP000070501">
    <property type="component" value="Unassembled WGS sequence"/>
</dbReference>
<feature type="domain" description="DUF8212" evidence="2">
    <location>
        <begin position="229"/>
        <end position="254"/>
    </location>
</feature>
<dbReference type="EMBL" id="KQ964249">
    <property type="protein sequence ID" value="KXJ91873.1"/>
    <property type="molecule type" value="Genomic_DNA"/>
</dbReference>
<protein>
    <submittedName>
        <fullName evidence="3">Heterokaryon incompatibility protein-domain-containing protein</fullName>
    </submittedName>
</protein>
<name>A0A136J437_9PEZI</name>
<dbReference type="Pfam" id="PF26640">
    <property type="entry name" value="DUF8212"/>
    <property type="match status" value="1"/>
</dbReference>
<evidence type="ECO:0000259" key="2">
    <source>
        <dbReference type="Pfam" id="PF26640"/>
    </source>
</evidence>
<dbReference type="PANTHER" id="PTHR10622">
    <property type="entry name" value="HET DOMAIN-CONTAINING PROTEIN"/>
    <property type="match status" value="1"/>
</dbReference>